<evidence type="ECO:0000256" key="1">
    <source>
        <dbReference type="SAM" id="MobiDB-lite"/>
    </source>
</evidence>
<evidence type="ECO:0000313" key="2">
    <source>
        <dbReference type="EMBL" id="EJW01822.1"/>
    </source>
</evidence>
<accession>J9DKB6</accession>
<keyword evidence="3" id="KW-1185">Reference proteome</keyword>
<feature type="region of interest" description="Disordered" evidence="1">
    <location>
        <begin position="125"/>
        <end position="173"/>
    </location>
</feature>
<dbReference type="EMBL" id="AFBI03000004">
    <property type="protein sequence ID" value="EJW01822.1"/>
    <property type="molecule type" value="Genomic_DNA"/>
</dbReference>
<organism evidence="2 3">
    <name type="scientific">Edhazardia aedis (strain USNM 41457)</name>
    <name type="common">Microsporidian parasite</name>
    <dbReference type="NCBI Taxonomy" id="1003232"/>
    <lineage>
        <taxon>Eukaryota</taxon>
        <taxon>Fungi</taxon>
        <taxon>Fungi incertae sedis</taxon>
        <taxon>Microsporidia</taxon>
        <taxon>Edhazardia</taxon>
    </lineage>
</organism>
<name>J9DKB6_EDHAE</name>
<reference evidence="3" key="2">
    <citation type="submission" date="2015-07" db="EMBL/GenBank/DDBJ databases">
        <title>Contrasting host-pathogen interactions and genome evolution in two generalist and specialist microsporidian pathogens of mosquitoes.</title>
        <authorList>
            <consortium name="The Broad Institute Genomics Platform"/>
            <consortium name="The Broad Institute Genome Sequencing Center for Infectious Disease"/>
            <person name="Cuomo C.A."/>
            <person name="Sanscrainte N.D."/>
            <person name="Goldberg J.M."/>
            <person name="Heiman D."/>
            <person name="Young S."/>
            <person name="Zeng Q."/>
            <person name="Becnel J.J."/>
            <person name="Birren B.W."/>
        </authorList>
    </citation>
    <scope>NUCLEOTIDE SEQUENCE [LARGE SCALE GENOMIC DNA]</scope>
    <source>
        <strain evidence="3">USNM 41457</strain>
    </source>
</reference>
<sequence length="502" mass="57597">MNWWRSSFLALVFTSILLIGYAVFHHVLVLNNYNVKETGLGFNALKKSSLNLDENVIVEASRNNNKVEEETGVYQGDTVIFDSNNNDEGTFTVGDRMNEHINQDENGENKSEVNKDDVVDQHDFKFNDNSVKNNPEVVDQENSEYNYTNDKEEITTKASGQENSERKYSGDEVGVTINKNKSARNDVNNRDTINNNDNNVGGFVKGRCNKLTRPLHVNLLIVGYGDEIIKSEKNNIIPTAINVKYIPIDGETTQINKQSENINRKQTVDFISDSKYSIKSVINYVDIDRSDIEELIPKFANGNNIKYNSAINEVELEIKDINQKINFAILFIDWTEQTENLPEIDKKFIKLCHLELAKVFSAIHNFCMSMEHYIHYRLFNKNTGALCAITDIANRIRSERFTNYCSNMVRPLIYYTLDKKCEEFSEITGKKSSKCAHNGFDDGFDFYTLIKFDVRKCELNWERRKDESVVLIISRNISYMSTDESNLELSSQLRIGSIPIIA</sequence>
<protein>
    <submittedName>
        <fullName evidence="2">Uncharacterized protein</fullName>
    </submittedName>
</protein>
<comment type="caution">
    <text evidence="2">The sequence shown here is derived from an EMBL/GenBank/DDBJ whole genome shotgun (WGS) entry which is preliminary data.</text>
</comment>
<dbReference type="HOGENOM" id="CLU_542933_0_0_1"/>
<gene>
    <name evidence="2" type="ORF">EDEG_00346</name>
</gene>
<dbReference type="VEuPathDB" id="MicrosporidiaDB:EDEG_00346"/>
<proteinExistence type="predicted"/>
<dbReference type="InParanoid" id="J9DKB6"/>
<dbReference type="AlphaFoldDB" id="J9DKB6"/>
<dbReference type="Proteomes" id="UP000003163">
    <property type="component" value="Unassembled WGS sequence"/>
</dbReference>
<evidence type="ECO:0000313" key="3">
    <source>
        <dbReference type="Proteomes" id="UP000003163"/>
    </source>
</evidence>
<reference evidence="2 3" key="1">
    <citation type="submission" date="2011-08" db="EMBL/GenBank/DDBJ databases">
        <authorList>
            <person name="Liu Z.J."/>
            <person name="Shi F.L."/>
            <person name="Lu J.Q."/>
            <person name="Li M."/>
            <person name="Wang Z.L."/>
        </authorList>
    </citation>
    <scope>NUCLEOTIDE SEQUENCE [LARGE SCALE GENOMIC DNA]</scope>
    <source>
        <strain evidence="2 3">USNM 41457</strain>
    </source>
</reference>